<accession>A0A0C5WIC8</accession>
<feature type="transmembrane region" description="Helical" evidence="1">
    <location>
        <begin position="79"/>
        <end position="98"/>
    </location>
</feature>
<dbReference type="Proteomes" id="UP000032229">
    <property type="component" value="Chromosome"/>
</dbReference>
<evidence type="ECO:0000313" key="2">
    <source>
        <dbReference type="EMBL" id="AJR04919.1"/>
    </source>
</evidence>
<dbReference type="RefSeq" id="WP_044638633.1">
    <property type="nucleotide sequence ID" value="NZ_CP007202.1"/>
</dbReference>
<proteinExistence type="predicted"/>
<keyword evidence="1" id="KW-0472">Membrane</keyword>
<dbReference type="KEGG" id="sze:AW14_10010"/>
<keyword evidence="1" id="KW-0812">Transmembrane</keyword>
<keyword evidence="3" id="KW-1185">Reference proteome</keyword>
<keyword evidence="1" id="KW-1133">Transmembrane helix</keyword>
<gene>
    <name evidence="2" type="ORF">AW14_10010</name>
</gene>
<reference evidence="2 3" key="1">
    <citation type="submission" date="2014-02" db="EMBL/GenBank/DDBJ databases">
        <authorList>
            <person name="Young C.-C."/>
            <person name="Hameed A."/>
            <person name="Huang H.-C."/>
            <person name="Shahina M."/>
        </authorList>
    </citation>
    <scope>NUCLEOTIDE SEQUENCE [LARGE SCALE GENOMIC DNA]</scope>
    <source>
        <strain evidence="2 3">CC-SAMT-1</strain>
    </source>
</reference>
<sequence length="105" mass="12447">MNRVKRRIKNGFGYIGFGNSQSVFNQKNNRPFSVLKEQLNNESHFHYEIHFTHKNLSKLEKDIIKNNIRKDAKRQNIKTVVVSTILFILVLLLIKYLINNFTSRI</sequence>
<protein>
    <submittedName>
        <fullName evidence="2">Uncharacterized protein</fullName>
    </submittedName>
</protein>
<dbReference type="STRING" id="1454006.AW14_10010"/>
<dbReference type="AlphaFoldDB" id="A0A0C5WIC8"/>
<name>A0A0C5WIC8_9FLAO</name>
<organism evidence="2 3">
    <name type="scientific">Siansivirga zeaxanthinifaciens CC-SAMT-1</name>
    <dbReference type="NCBI Taxonomy" id="1454006"/>
    <lineage>
        <taxon>Bacteria</taxon>
        <taxon>Pseudomonadati</taxon>
        <taxon>Bacteroidota</taxon>
        <taxon>Flavobacteriia</taxon>
        <taxon>Flavobacteriales</taxon>
        <taxon>Flavobacteriaceae</taxon>
        <taxon>Siansivirga</taxon>
    </lineage>
</organism>
<evidence type="ECO:0000256" key="1">
    <source>
        <dbReference type="SAM" id="Phobius"/>
    </source>
</evidence>
<dbReference type="HOGENOM" id="CLU_2234757_0_0_10"/>
<evidence type="ECO:0000313" key="3">
    <source>
        <dbReference type="Proteomes" id="UP000032229"/>
    </source>
</evidence>
<dbReference type="OrthoDB" id="1453627at2"/>
<dbReference type="EMBL" id="CP007202">
    <property type="protein sequence ID" value="AJR04919.1"/>
    <property type="molecule type" value="Genomic_DNA"/>
</dbReference>